<feature type="signal peptide" evidence="1">
    <location>
        <begin position="1"/>
        <end position="29"/>
    </location>
</feature>
<evidence type="ECO:0000256" key="1">
    <source>
        <dbReference type="SAM" id="SignalP"/>
    </source>
</evidence>
<keyword evidence="3" id="KW-1185">Reference proteome</keyword>
<dbReference type="AlphaFoldDB" id="H3GC23"/>
<evidence type="ECO:0000313" key="2">
    <source>
        <dbReference type="EnsemblProtists" id="Phyra72912"/>
    </source>
</evidence>
<keyword evidence="1" id="KW-0732">Signal</keyword>
<dbReference type="InParanoid" id="H3GC23"/>
<proteinExistence type="predicted"/>
<reference evidence="3" key="1">
    <citation type="journal article" date="2006" name="Science">
        <title>Phytophthora genome sequences uncover evolutionary origins and mechanisms of pathogenesis.</title>
        <authorList>
            <person name="Tyler B.M."/>
            <person name="Tripathy S."/>
            <person name="Zhang X."/>
            <person name="Dehal P."/>
            <person name="Jiang R.H."/>
            <person name="Aerts A."/>
            <person name="Arredondo F.D."/>
            <person name="Baxter L."/>
            <person name="Bensasson D."/>
            <person name="Beynon J.L."/>
            <person name="Chapman J."/>
            <person name="Damasceno C.M."/>
            <person name="Dorrance A.E."/>
            <person name="Dou D."/>
            <person name="Dickerman A.W."/>
            <person name="Dubchak I.L."/>
            <person name="Garbelotto M."/>
            <person name="Gijzen M."/>
            <person name="Gordon S.G."/>
            <person name="Govers F."/>
            <person name="Grunwald N.J."/>
            <person name="Huang W."/>
            <person name="Ivors K.L."/>
            <person name="Jones R.W."/>
            <person name="Kamoun S."/>
            <person name="Krampis K."/>
            <person name="Lamour K.H."/>
            <person name="Lee M.K."/>
            <person name="McDonald W.H."/>
            <person name="Medina M."/>
            <person name="Meijer H.J."/>
            <person name="Nordberg E.K."/>
            <person name="Maclean D.J."/>
            <person name="Ospina-Giraldo M.D."/>
            <person name="Morris P.F."/>
            <person name="Phuntumart V."/>
            <person name="Putnam N.H."/>
            <person name="Rash S."/>
            <person name="Rose J.K."/>
            <person name="Sakihama Y."/>
            <person name="Salamov A.A."/>
            <person name="Savidor A."/>
            <person name="Scheuring C.F."/>
            <person name="Smith B.M."/>
            <person name="Sobral B.W."/>
            <person name="Terry A."/>
            <person name="Torto-Alalibo T.A."/>
            <person name="Win J."/>
            <person name="Xu Z."/>
            <person name="Zhang H."/>
            <person name="Grigoriev I.V."/>
            <person name="Rokhsar D.S."/>
            <person name="Boore J.L."/>
        </authorList>
    </citation>
    <scope>NUCLEOTIDE SEQUENCE [LARGE SCALE GENOMIC DNA]</scope>
    <source>
        <strain evidence="3">Pr102</strain>
    </source>
</reference>
<dbReference type="VEuPathDB" id="FungiDB:KRP22_9891"/>
<dbReference type="VEuPathDB" id="FungiDB:KRP23_8486"/>
<dbReference type="HOGENOM" id="CLU_114326_1_0_1"/>
<feature type="chain" id="PRO_5003585311" evidence="1">
    <location>
        <begin position="30"/>
        <end position="195"/>
    </location>
</feature>
<evidence type="ECO:0000313" key="3">
    <source>
        <dbReference type="Proteomes" id="UP000005238"/>
    </source>
</evidence>
<dbReference type="eggNOG" id="ENOG502SPEV">
    <property type="taxonomic scope" value="Eukaryota"/>
</dbReference>
<reference evidence="2" key="2">
    <citation type="submission" date="2015-06" db="UniProtKB">
        <authorList>
            <consortium name="EnsemblProtists"/>
        </authorList>
    </citation>
    <scope>IDENTIFICATION</scope>
    <source>
        <strain evidence="2">Pr102</strain>
    </source>
</reference>
<protein>
    <submittedName>
        <fullName evidence="2">Uncharacterized protein</fullName>
    </submittedName>
</protein>
<dbReference type="OMA" id="CMANVAP"/>
<dbReference type="EMBL" id="DS565998">
    <property type="status" value="NOT_ANNOTATED_CDS"/>
    <property type="molecule type" value="Genomic_DNA"/>
</dbReference>
<dbReference type="Proteomes" id="UP000005238">
    <property type="component" value="Unassembled WGS sequence"/>
</dbReference>
<accession>H3GC23</accession>
<name>H3GC23_PHYRM</name>
<dbReference type="EnsemblProtists" id="Phyra72912">
    <property type="protein sequence ID" value="Phyra72912"/>
    <property type="gene ID" value="Phyra72912"/>
</dbReference>
<organism evidence="2 3">
    <name type="scientific">Phytophthora ramorum</name>
    <name type="common">Sudden oak death agent</name>
    <dbReference type="NCBI Taxonomy" id="164328"/>
    <lineage>
        <taxon>Eukaryota</taxon>
        <taxon>Sar</taxon>
        <taxon>Stramenopiles</taxon>
        <taxon>Oomycota</taxon>
        <taxon>Peronosporomycetes</taxon>
        <taxon>Peronosporales</taxon>
        <taxon>Peronosporaceae</taxon>
        <taxon>Phytophthora</taxon>
    </lineage>
</organism>
<sequence>MQPNGTRSRRWWLQTVANALCSLLLTGNGSPSGPDYIENFSMPDVELASKIEAYLAGITVTDHNPAILFSWDSEALEEFVQAANAEPDGHPQWFSQPRGSVSPKSVMSDIISYLAQLGGGRCDHVLLAPNSLIQYGHLQERLQYMQYDEFMQKCMANVTPGRTLARTFALTVPSIDRAVPTQCLPPPPPVRQLFE</sequence>